<dbReference type="InterPro" id="IPR012454">
    <property type="entry name" value="DUF1659"/>
</dbReference>
<proteinExistence type="predicted"/>
<organism evidence="2 3">
    <name type="scientific">Clostridium beijerinckii</name>
    <name type="common">Clostridium MP</name>
    <dbReference type="NCBI Taxonomy" id="1520"/>
    <lineage>
        <taxon>Bacteria</taxon>
        <taxon>Bacillati</taxon>
        <taxon>Bacillota</taxon>
        <taxon>Clostridia</taxon>
        <taxon>Eubacteriales</taxon>
        <taxon>Clostridiaceae</taxon>
        <taxon>Clostridium</taxon>
    </lineage>
</organism>
<gene>
    <name evidence="2" type="ORF">LF65_02882</name>
</gene>
<name>A0A0B5QN47_CLOBE</name>
<dbReference type="EMBL" id="CP010086">
    <property type="protein sequence ID" value="AJG99452.1"/>
    <property type="molecule type" value="Genomic_DNA"/>
</dbReference>
<reference evidence="3" key="1">
    <citation type="submission" date="2014-12" db="EMBL/GenBank/DDBJ databases">
        <title>Genome sequence of Clostridium beijerinckii strain 59B.</title>
        <authorList>
            <person name="Little G.T."/>
            <person name="Minton N.P."/>
        </authorList>
    </citation>
    <scope>NUCLEOTIDE SEQUENCE [LARGE SCALE GENOMIC DNA]</scope>
    <source>
        <strain evidence="3">59B</strain>
    </source>
</reference>
<dbReference type="KEGG" id="cbei:LF65_02882"/>
<dbReference type="RefSeq" id="WP_041896902.1">
    <property type="nucleotide sequence ID" value="NZ_CP010086.2"/>
</dbReference>
<sequence length="74" mass="7904">MAVTKTIDSVSLSIEVQKGLDKAGDPIYTKKTFSGIKTDATPDNVYAVADAIKGVMEANTRDYFINESSSLANS</sequence>
<evidence type="ECO:0000313" key="3">
    <source>
        <dbReference type="Proteomes" id="UP000031866"/>
    </source>
</evidence>
<dbReference type="Proteomes" id="UP000031866">
    <property type="component" value="Chromosome"/>
</dbReference>
<evidence type="ECO:0000259" key="1">
    <source>
        <dbReference type="Pfam" id="PF07872"/>
    </source>
</evidence>
<dbReference type="Pfam" id="PF07872">
    <property type="entry name" value="DUF1659"/>
    <property type="match status" value="1"/>
</dbReference>
<feature type="domain" description="DUF1659" evidence="1">
    <location>
        <begin position="2"/>
        <end position="73"/>
    </location>
</feature>
<accession>A0A0B5QN47</accession>
<evidence type="ECO:0000313" key="2">
    <source>
        <dbReference type="EMBL" id="AJG99452.1"/>
    </source>
</evidence>
<protein>
    <recommendedName>
        <fullName evidence="1">DUF1659 domain-containing protein</fullName>
    </recommendedName>
</protein>
<dbReference type="OrthoDB" id="1936913at2"/>
<dbReference type="AlphaFoldDB" id="A0A0B5QN47"/>